<dbReference type="InterPro" id="IPR000515">
    <property type="entry name" value="MetI-like"/>
</dbReference>
<proteinExistence type="inferred from homology"/>
<accession>A0ABN0XHC7</accession>
<protein>
    <submittedName>
        <fullName evidence="9">Sugar ABC transporter permease</fullName>
    </submittedName>
</protein>
<name>A0ABN0XHC7_9ACTN</name>
<keyword evidence="3" id="KW-1003">Cell membrane</keyword>
<feature type="transmembrane region" description="Helical" evidence="7">
    <location>
        <begin position="231"/>
        <end position="252"/>
    </location>
</feature>
<comment type="subcellular location">
    <subcellularLocation>
        <location evidence="1 7">Cell membrane</location>
        <topology evidence="1 7">Multi-pass membrane protein</topology>
    </subcellularLocation>
</comment>
<comment type="caution">
    <text evidence="9">The sequence shown here is derived from an EMBL/GenBank/DDBJ whole genome shotgun (WGS) entry which is preliminary data.</text>
</comment>
<evidence type="ECO:0000256" key="3">
    <source>
        <dbReference type="ARBA" id="ARBA00022475"/>
    </source>
</evidence>
<gene>
    <name evidence="9" type="ORF">GCM10010151_62810</name>
</gene>
<dbReference type="PROSITE" id="PS50928">
    <property type="entry name" value="ABC_TM1"/>
    <property type="match status" value="1"/>
</dbReference>
<evidence type="ECO:0000256" key="7">
    <source>
        <dbReference type="RuleBase" id="RU363032"/>
    </source>
</evidence>
<organism evidence="9 10">
    <name type="scientific">Actinoallomurus spadix</name>
    <dbReference type="NCBI Taxonomy" id="79912"/>
    <lineage>
        <taxon>Bacteria</taxon>
        <taxon>Bacillati</taxon>
        <taxon>Actinomycetota</taxon>
        <taxon>Actinomycetes</taxon>
        <taxon>Streptosporangiales</taxon>
        <taxon>Thermomonosporaceae</taxon>
        <taxon>Actinoallomurus</taxon>
    </lineage>
</organism>
<evidence type="ECO:0000256" key="2">
    <source>
        <dbReference type="ARBA" id="ARBA00022448"/>
    </source>
</evidence>
<evidence type="ECO:0000256" key="4">
    <source>
        <dbReference type="ARBA" id="ARBA00022692"/>
    </source>
</evidence>
<dbReference type="CDD" id="cd06261">
    <property type="entry name" value="TM_PBP2"/>
    <property type="match status" value="1"/>
</dbReference>
<dbReference type="Gene3D" id="1.10.3720.10">
    <property type="entry name" value="MetI-like"/>
    <property type="match status" value="1"/>
</dbReference>
<dbReference type="Pfam" id="PF00528">
    <property type="entry name" value="BPD_transp_1"/>
    <property type="match status" value="1"/>
</dbReference>
<evidence type="ECO:0000259" key="8">
    <source>
        <dbReference type="PROSITE" id="PS50928"/>
    </source>
</evidence>
<evidence type="ECO:0000313" key="9">
    <source>
        <dbReference type="EMBL" id="GAA0364277.1"/>
    </source>
</evidence>
<feature type="transmembrane region" description="Helical" evidence="7">
    <location>
        <begin position="126"/>
        <end position="150"/>
    </location>
</feature>
<feature type="transmembrane region" description="Helical" evidence="7">
    <location>
        <begin position="292"/>
        <end position="312"/>
    </location>
</feature>
<keyword evidence="4 7" id="KW-0812">Transmembrane</keyword>
<feature type="transmembrane region" description="Helical" evidence="7">
    <location>
        <begin position="35"/>
        <end position="56"/>
    </location>
</feature>
<feature type="transmembrane region" description="Helical" evidence="7">
    <location>
        <begin position="88"/>
        <end position="114"/>
    </location>
</feature>
<dbReference type="Proteomes" id="UP001501822">
    <property type="component" value="Unassembled WGS sequence"/>
</dbReference>
<evidence type="ECO:0000256" key="5">
    <source>
        <dbReference type="ARBA" id="ARBA00022989"/>
    </source>
</evidence>
<evidence type="ECO:0000256" key="6">
    <source>
        <dbReference type="ARBA" id="ARBA00023136"/>
    </source>
</evidence>
<evidence type="ECO:0000256" key="1">
    <source>
        <dbReference type="ARBA" id="ARBA00004651"/>
    </source>
</evidence>
<keyword evidence="10" id="KW-1185">Reference proteome</keyword>
<dbReference type="InterPro" id="IPR035906">
    <property type="entry name" value="MetI-like_sf"/>
</dbReference>
<keyword evidence="5 7" id="KW-1133">Transmembrane helix</keyword>
<feature type="domain" description="ABC transmembrane type-1" evidence="8">
    <location>
        <begin position="92"/>
        <end position="308"/>
    </location>
</feature>
<dbReference type="RefSeq" id="WP_252803620.1">
    <property type="nucleotide sequence ID" value="NZ_BAAABM010000064.1"/>
</dbReference>
<dbReference type="PANTHER" id="PTHR30193:SF37">
    <property type="entry name" value="INNER MEMBRANE ABC TRANSPORTER PERMEASE PROTEIN YCJO"/>
    <property type="match status" value="1"/>
</dbReference>
<dbReference type="InterPro" id="IPR051393">
    <property type="entry name" value="ABC_transporter_permease"/>
</dbReference>
<dbReference type="EMBL" id="BAAABM010000064">
    <property type="protein sequence ID" value="GAA0364277.1"/>
    <property type="molecule type" value="Genomic_DNA"/>
</dbReference>
<reference evidence="9 10" key="1">
    <citation type="journal article" date="2019" name="Int. J. Syst. Evol. Microbiol.">
        <title>The Global Catalogue of Microorganisms (GCM) 10K type strain sequencing project: providing services to taxonomists for standard genome sequencing and annotation.</title>
        <authorList>
            <consortium name="The Broad Institute Genomics Platform"/>
            <consortium name="The Broad Institute Genome Sequencing Center for Infectious Disease"/>
            <person name="Wu L."/>
            <person name="Ma J."/>
        </authorList>
    </citation>
    <scope>NUCLEOTIDE SEQUENCE [LARGE SCALE GENOMIC DNA]</scope>
    <source>
        <strain evidence="9 10">JCM 3146</strain>
    </source>
</reference>
<sequence length="321" mass="36848">MAVDMRPATAAPRAAPPGRRSLRARLARMDLKYSPYLYISPFYIIFLAFGLFPLGYTFWVSLNHWEIIGGHNFIGLRNYTRLMTDDQFWNAVVNTLGMFAIATVPQLILALMLANALNRRLRFQTLFRMGVLLPLVTSVAAVAIVFTQLYGRDYGMINWILHFFGVHKIDWQANRWGSWVAVSTMVDWRWTGYNSLIFLAGMQAIPRDLYEAAAIDGASRRQQFWRITVPMLRPTIIFTTIISTIGGLQLFTEPLLFNFGYMQGGSLRQSQTVAMYMFENAFNRFQYGYGSAVAWMLFLMILLFSLVNFLLIRRFAGGEDK</sequence>
<evidence type="ECO:0000313" key="10">
    <source>
        <dbReference type="Proteomes" id="UP001501822"/>
    </source>
</evidence>
<dbReference type="SUPFAM" id="SSF161098">
    <property type="entry name" value="MetI-like"/>
    <property type="match status" value="1"/>
</dbReference>
<dbReference type="PANTHER" id="PTHR30193">
    <property type="entry name" value="ABC TRANSPORTER PERMEASE PROTEIN"/>
    <property type="match status" value="1"/>
</dbReference>
<comment type="similarity">
    <text evidence="7">Belongs to the binding-protein-dependent transport system permease family.</text>
</comment>
<keyword evidence="6 7" id="KW-0472">Membrane</keyword>
<keyword evidence="2 7" id="KW-0813">Transport</keyword>